<protein>
    <submittedName>
        <fullName evidence="4">Lytic transglycosylase</fullName>
    </submittedName>
</protein>
<gene>
    <name evidence="4" type="ORF">C7I84_11115</name>
</gene>
<evidence type="ECO:0000259" key="3">
    <source>
        <dbReference type="Pfam" id="PF01464"/>
    </source>
</evidence>
<sequence length="272" mass="28150">MAPGDPELPATMALEPGTTGEIVAVTSFAAAAPAGNAAAAVQSAVQAKVADAASPQQPEGEAAAAADDKSVPAAATTGPLAIAEAAAARKAGTMAAAGPPPAEGRAQAVKAIARPADLAAATAAPAAYAKADNPRGDLDQLIAKYAALYEVPVDLVRRVVKRESNFNPAAYNRGHYGLMQIKHATARGMGYQGSAKGLFDAETNLKYSVRYLRGAYMVADGDHNRADRLYQTGYYYHAKRKGLLEETGLGRDRVRRRAAALPEMAPVPVPTQ</sequence>
<dbReference type="Proteomes" id="UP000241229">
    <property type="component" value="Unassembled WGS sequence"/>
</dbReference>
<dbReference type="InterPro" id="IPR008258">
    <property type="entry name" value="Transglycosylase_SLT_dom_1"/>
</dbReference>
<feature type="domain" description="Transglycosylase SLT" evidence="3">
    <location>
        <begin position="141"/>
        <end position="233"/>
    </location>
</feature>
<evidence type="ECO:0000313" key="5">
    <source>
        <dbReference type="Proteomes" id="UP000241229"/>
    </source>
</evidence>
<dbReference type="InterPro" id="IPR023346">
    <property type="entry name" value="Lysozyme-like_dom_sf"/>
</dbReference>
<dbReference type="AlphaFoldDB" id="A0A2P7SDQ5"/>
<dbReference type="CDD" id="cd00254">
    <property type="entry name" value="LT-like"/>
    <property type="match status" value="1"/>
</dbReference>
<dbReference type="Gene3D" id="1.10.530.10">
    <property type="match status" value="1"/>
</dbReference>
<accession>A0A2P7SDQ5</accession>
<evidence type="ECO:0000256" key="2">
    <source>
        <dbReference type="SAM" id="MobiDB-lite"/>
    </source>
</evidence>
<dbReference type="SUPFAM" id="SSF53955">
    <property type="entry name" value="Lysozyme-like"/>
    <property type="match status" value="1"/>
</dbReference>
<evidence type="ECO:0000256" key="1">
    <source>
        <dbReference type="ARBA" id="ARBA00009387"/>
    </source>
</evidence>
<dbReference type="EMBL" id="PXYK01000009">
    <property type="protein sequence ID" value="PSJ60642.1"/>
    <property type="molecule type" value="Genomic_DNA"/>
</dbReference>
<reference evidence="4 5" key="1">
    <citation type="submission" date="2018-03" db="EMBL/GenBank/DDBJ databases">
        <title>The draft genome of Mesorhizobium sp. 6GN-30.</title>
        <authorList>
            <person name="Liu L."/>
            <person name="Li L."/>
            <person name="Wang T."/>
            <person name="Zhang X."/>
            <person name="Liang L."/>
        </authorList>
    </citation>
    <scope>NUCLEOTIDE SEQUENCE [LARGE SCALE GENOMIC DNA]</scope>
    <source>
        <strain evidence="4 5">6GN30</strain>
    </source>
</reference>
<organism evidence="4 5">
    <name type="scientific">Kumtagia ephedrae</name>
    <dbReference type="NCBI Taxonomy" id="2116701"/>
    <lineage>
        <taxon>Bacteria</taxon>
        <taxon>Pseudomonadati</taxon>
        <taxon>Pseudomonadota</taxon>
        <taxon>Alphaproteobacteria</taxon>
        <taxon>Hyphomicrobiales</taxon>
        <taxon>Phyllobacteriaceae</taxon>
        <taxon>Kumtagia</taxon>
    </lineage>
</organism>
<comment type="similarity">
    <text evidence="1">Belongs to the virb1 family.</text>
</comment>
<dbReference type="Pfam" id="PF01464">
    <property type="entry name" value="SLT"/>
    <property type="match status" value="1"/>
</dbReference>
<proteinExistence type="inferred from homology"/>
<evidence type="ECO:0000313" key="4">
    <source>
        <dbReference type="EMBL" id="PSJ60642.1"/>
    </source>
</evidence>
<keyword evidence="5" id="KW-1185">Reference proteome</keyword>
<feature type="region of interest" description="Disordered" evidence="2">
    <location>
        <begin position="52"/>
        <end position="71"/>
    </location>
</feature>
<comment type="caution">
    <text evidence="4">The sequence shown here is derived from an EMBL/GenBank/DDBJ whole genome shotgun (WGS) entry which is preliminary data.</text>
</comment>
<dbReference type="OrthoDB" id="9788661at2"/>
<name>A0A2P7SDQ5_9HYPH</name>